<feature type="transmembrane region" description="Helical" evidence="10">
    <location>
        <begin position="433"/>
        <end position="455"/>
    </location>
</feature>
<dbReference type="Pfam" id="PF01554">
    <property type="entry name" value="MatE"/>
    <property type="match status" value="2"/>
</dbReference>
<keyword evidence="6 10" id="KW-1133">Transmembrane helix</keyword>
<evidence type="ECO:0000256" key="5">
    <source>
        <dbReference type="ARBA" id="ARBA00022692"/>
    </source>
</evidence>
<feature type="transmembrane region" description="Helical" evidence="10">
    <location>
        <begin position="172"/>
        <end position="194"/>
    </location>
</feature>
<dbReference type="CDD" id="cd13131">
    <property type="entry name" value="MATE_NorM_like"/>
    <property type="match status" value="1"/>
</dbReference>
<keyword evidence="2" id="KW-0813">Transport</keyword>
<sequence length="463" mass="49340">MSTLPDPLAGPRTRPVSFAAHLRATMVLGLPLMGSQLAQMSLHVTDTIMLGWYGVAELAAVVLGAAMLFALFVLGSGFGVAVLGRVAAALGREDDTQVRRDVRMGLWLSAIYGLLTMPVMWFSGPILVAWGQEPRIAELAQDYLRIAGWGMVPALFIMVLKSYLSANERTQMVMWVTLGGVVVNIALNWALIFGHWGAPELGLRGAAISSVVVQATGALALALYAAWLPALRRFALFSRFWRPDREGMAMLFRLGVPIGITGLAEGFMFQAAALMMGWIGTIELAAHGIALEITAMGFMLHMGLSAAATVRVGRADGRGDARGVIDASLAAIVLSLALCVVLIGMLLLVPGFLVGLFLDLSAPESPAIVAFGVKLLVVAAAFQVFDAMQVVGLGLLRGVQDTNRPMWLATFSYWLVGIPASYLLAFPLGLGGVGLWVGLVLGLAAASVLLMWRFWRPRLTVPA</sequence>
<dbReference type="InterPro" id="IPR002528">
    <property type="entry name" value="MATE_fam"/>
</dbReference>
<feature type="transmembrane region" description="Helical" evidence="10">
    <location>
        <begin position="143"/>
        <end position="160"/>
    </location>
</feature>
<dbReference type="PANTHER" id="PTHR43298:SF2">
    <property type="entry name" value="FMN_FAD EXPORTER YEEO-RELATED"/>
    <property type="match status" value="1"/>
</dbReference>
<dbReference type="GO" id="GO:0015297">
    <property type="term" value="F:antiporter activity"/>
    <property type="evidence" value="ECO:0007669"/>
    <property type="project" value="UniProtKB-KW"/>
</dbReference>
<dbReference type="STRING" id="407234.SAMN05421795_103173"/>
<organism evidence="11 12">
    <name type="scientific">Phaeovulum vinaykumarii</name>
    <dbReference type="NCBI Taxonomy" id="407234"/>
    <lineage>
        <taxon>Bacteria</taxon>
        <taxon>Pseudomonadati</taxon>
        <taxon>Pseudomonadota</taxon>
        <taxon>Alphaproteobacteria</taxon>
        <taxon>Rhodobacterales</taxon>
        <taxon>Paracoccaceae</taxon>
        <taxon>Phaeovulum</taxon>
    </lineage>
</organism>
<evidence type="ECO:0000256" key="4">
    <source>
        <dbReference type="ARBA" id="ARBA00022475"/>
    </source>
</evidence>
<evidence type="ECO:0000256" key="3">
    <source>
        <dbReference type="ARBA" id="ARBA00022449"/>
    </source>
</evidence>
<evidence type="ECO:0000256" key="10">
    <source>
        <dbReference type="SAM" id="Phobius"/>
    </source>
</evidence>
<keyword evidence="4" id="KW-1003">Cell membrane</keyword>
<feature type="transmembrane region" description="Helical" evidence="10">
    <location>
        <begin position="406"/>
        <end position="427"/>
    </location>
</feature>
<name>A0A1N7LKV9_9RHOB</name>
<dbReference type="GO" id="GO:0005886">
    <property type="term" value="C:plasma membrane"/>
    <property type="evidence" value="ECO:0007669"/>
    <property type="project" value="UniProtKB-SubCell"/>
</dbReference>
<feature type="transmembrane region" description="Helical" evidence="10">
    <location>
        <begin position="206"/>
        <end position="230"/>
    </location>
</feature>
<evidence type="ECO:0000313" key="12">
    <source>
        <dbReference type="Proteomes" id="UP000186098"/>
    </source>
</evidence>
<dbReference type="NCBIfam" id="TIGR00797">
    <property type="entry name" value="matE"/>
    <property type="match status" value="1"/>
</dbReference>
<evidence type="ECO:0000256" key="9">
    <source>
        <dbReference type="ARBA" id="ARBA00031636"/>
    </source>
</evidence>
<keyword evidence="3" id="KW-0050">Antiport</keyword>
<keyword evidence="7" id="KW-0406">Ion transport</keyword>
<dbReference type="PIRSF" id="PIRSF006603">
    <property type="entry name" value="DinF"/>
    <property type="match status" value="1"/>
</dbReference>
<reference evidence="12" key="1">
    <citation type="submission" date="2017-01" db="EMBL/GenBank/DDBJ databases">
        <authorList>
            <person name="Varghese N."/>
            <person name="Submissions S."/>
        </authorList>
    </citation>
    <scope>NUCLEOTIDE SEQUENCE [LARGE SCALE GENOMIC DNA]</scope>
    <source>
        <strain evidence="12">DSM 18714</strain>
    </source>
</reference>
<keyword evidence="5 10" id="KW-0812">Transmembrane</keyword>
<evidence type="ECO:0000256" key="2">
    <source>
        <dbReference type="ARBA" id="ARBA00022448"/>
    </source>
</evidence>
<feature type="transmembrane region" description="Helical" evidence="10">
    <location>
        <begin position="58"/>
        <end position="83"/>
    </location>
</feature>
<dbReference type="OrthoDB" id="9780160at2"/>
<feature type="transmembrane region" description="Helical" evidence="10">
    <location>
        <begin position="365"/>
        <end position="385"/>
    </location>
</feature>
<proteinExistence type="predicted"/>
<evidence type="ECO:0000256" key="6">
    <source>
        <dbReference type="ARBA" id="ARBA00022989"/>
    </source>
</evidence>
<keyword evidence="8 10" id="KW-0472">Membrane</keyword>
<dbReference type="PANTHER" id="PTHR43298">
    <property type="entry name" value="MULTIDRUG RESISTANCE PROTEIN NORM-RELATED"/>
    <property type="match status" value="1"/>
</dbReference>
<dbReference type="GO" id="GO:0006811">
    <property type="term" value="P:monoatomic ion transport"/>
    <property type="evidence" value="ECO:0007669"/>
    <property type="project" value="UniProtKB-KW"/>
</dbReference>
<comment type="subcellular location">
    <subcellularLocation>
        <location evidence="1">Cell inner membrane</location>
        <topology evidence="1">Multi-pass membrane protein</topology>
    </subcellularLocation>
</comment>
<evidence type="ECO:0000256" key="8">
    <source>
        <dbReference type="ARBA" id="ARBA00023136"/>
    </source>
</evidence>
<dbReference type="InterPro" id="IPR048279">
    <property type="entry name" value="MdtK-like"/>
</dbReference>
<dbReference type="GO" id="GO:0042910">
    <property type="term" value="F:xenobiotic transmembrane transporter activity"/>
    <property type="evidence" value="ECO:0007669"/>
    <property type="project" value="InterPro"/>
</dbReference>
<dbReference type="InterPro" id="IPR050222">
    <property type="entry name" value="MATE_MdtK"/>
</dbReference>
<dbReference type="EMBL" id="FTOM01000003">
    <property type="protein sequence ID" value="SIS74424.1"/>
    <property type="molecule type" value="Genomic_DNA"/>
</dbReference>
<dbReference type="Proteomes" id="UP000186098">
    <property type="component" value="Unassembled WGS sequence"/>
</dbReference>
<dbReference type="RefSeq" id="WP_076365269.1">
    <property type="nucleotide sequence ID" value="NZ_FTOM01000003.1"/>
</dbReference>
<gene>
    <name evidence="11" type="ORF">SAMN05421795_103173</name>
</gene>
<evidence type="ECO:0000256" key="7">
    <source>
        <dbReference type="ARBA" id="ARBA00023065"/>
    </source>
</evidence>
<feature type="transmembrane region" description="Helical" evidence="10">
    <location>
        <begin position="329"/>
        <end position="353"/>
    </location>
</feature>
<feature type="transmembrane region" description="Helical" evidence="10">
    <location>
        <begin position="104"/>
        <end position="123"/>
    </location>
</feature>
<dbReference type="AlphaFoldDB" id="A0A1N7LKV9"/>
<accession>A0A1N7LKV9</accession>
<evidence type="ECO:0000313" key="11">
    <source>
        <dbReference type="EMBL" id="SIS74424.1"/>
    </source>
</evidence>
<keyword evidence="12" id="KW-1185">Reference proteome</keyword>
<feature type="transmembrane region" description="Helical" evidence="10">
    <location>
        <begin position="285"/>
        <end position="308"/>
    </location>
</feature>
<feature type="transmembrane region" description="Helical" evidence="10">
    <location>
        <begin position="251"/>
        <end position="279"/>
    </location>
</feature>
<evidence type="ECO:0000256" key="1">
    <source>
        <dbReference type="ARBA" id="ARBA00004429"/>
    </source>
</evidence>
<protein>
    <recommendedName>
        <fullName evidence="9">Multidrug-efflux transporter</fullName>
    </recommendedName>
</protein>